<name>A0ABM1NXU2_DROAR</name>
<protein>
    <submittedName>
        <fullName evidence="7">Serpin B3-like</fullName>
    </submittedName>
</protein>
<keyword evidence="3" id="KW-0722">Serine protease inhibitor</keyword>
<dbReference type="PROSITE" id="PS00284">
    <property type="entry name" value="SERPIN"/>
    <property type="match status" value="1"/>
</dbReference>
<evidence type="ECO:0000256" key="2">
    <source>
        <dbReference type="ARBA" id="ARBA00022690"/>
    </source>
</evidence>
<dbReference type="PANTHER" id="PTHR11461">
    <property type="entry name" value="SERINE PROTEASE INHIBITOR, SERPIN"/>
    <property type="match status" value="1"/>
</dbReference>
<reference evidence="6" key="2">
    <citation type="journal article" date="2016" name="G3 (Bethesda)">
        <title>Genome Evolution in Three Species of Cactophilic Drosophila.</title>
        <authorList>
            <person name="Sanchez-Flores A."/>
            <person name="Penazola F."/>
            <person name="Carpinteyro-Ponce J."/>
            <person name="Nazario-Yepiz N."/>
            <person name="Abreu-Goodger C."/>
            <person name="Machado C.A."/>
            <person name="Markow T.A."/>
        </authorList>
    </citation>
    <scope>NUCLEOTIDE SEQUENCE [LARGE SCALE GENOMIC DNA]</scope>
</reference>
<dbReference type="InterPro" id="IPR042185">
    <property type="entry name" value="Serpin_sf_2"/>
</dbReference>
<dbReference type="PANTHER" id="PTHR11461:SF211">
    <property type="entry name" value="GH10112P-RELATED"/>
    <property type="match status" value="1"/>
</dbReference>
<keyword evidence="2" id="KW-0646">Protease inhibitor</keyword>
<gene>
    <name evidence="7" type="primary">LOC108611571</name>
</gene>
<accession>A0ABM1NXU2</accession>
<dbReference type="SMART" id="SM00093">
    <property type="entry name" value="SERPIN"/>
    <property type="match status" value="1"/>
</dbReference>
<evidence type="ECO:0000259" key="5">
    <source>
        <dbReference type="SMART" id="SM00093"/>
    </source>
</evidence>
<dbReference type="Proteomes" id="UP000694904">
    <property type="component" value="Chromosome 3"/>
</dbReference>
<dbReference type="RefSeq" id="XP_017859778.1">
    <property type="nucleotide sequence ID" value="XM_018004289.1"/>
</dbReference>
<dbReference type="Pfam" id="PF00079">
    <property type="entry name" value="Serpin"/>
    <property type="match status" value="1"/>
</dbReference>
<proteinExistence type="inferred from homology"/>
<dbReference type="Gene3D" id="2.30.39.10">
    <property type="entry name" value="Alpha-1-antitrypsin, domain 1"/>
    <property type="match status" value="1"/>
</dbReference>
<dbReference type="InterPro" id="IPR023795">
    <property type="entry name" value="Serpin_CS"/>
</dbReference>
<evidence type="ECO:0000313" key="6">
    <source>
        <dbReference type="Proteomes" id="UP000694904"/>
    </source>
</evidence>
<dbReference type="InterPro" id="IPR023796">
    <property type="entry name" value="Serpin_dom"/>
</dbReference>
<dbReference type="SUPFAM" id="SSF56574">
    <property type="entry name" value="Serpins"/>
    <property type="match status" value="1"/>
</dbReference>
<dbReference type="InterPro" id="IPR042178">
    <property type="entry name" value="Serpin_sf_1"/>
</dbReference>
<evidence type="ECO:0000256" key="3">
    <source>
        <dbReference type="ARBA" id="ARBA00022900"/>
    </source>
</evidence>
<evidence type="ECO:0000256" key="1">
    <source>
        <dbReference type="ARBA" id="ARBA00009500"/>
    </source>
</evidence>
<evidence type="ECO:0000256" key="4">
    <source>
        <dbReference type="RuleBase" id="RU000411"/>
    </source>
</evidence>
<comment type="similarity">
    <text evidence="1 4">Belongs to the serpin family.</text>
</comment>
<keyword evidence="6" id="KW-1185">Reference proteome</keyword>
<reference evidence="6" key="1">
    <citation type="journal article" date="1997" name="Nucleic Acids Res.">
        <title>tRNAscan-SE: a program for improved detection of transfer RNA genes in genomic sequence.</title>
        <authorList>
            <person name="Lowe T.M."/>
            <person name="Eddy S.R."/>
        </authorList>
    </citation>
    <scope>NUCLEOTIDE SEQUENCE [LARGE SCALE GENOMIC DNA]</scope>
</reference>
<dbReference type="InterPro" id="IPR036186">
    <property type="entry name" value="Serpin_sf"/>
</dbReference>
<sequence length="272" mass="30927">MSDVTPINSAIFASKEVLPALGNTAKEVNFNDPQNALQTINDWVAQQTKRKIKNFIDRVEANMKMILISTASYEVEWKYKFNPKLTKKENFYTSLTQTTPVDMMSIRGRFYRRYIKSIDADVLQLPFAKNEIKMTILLPRKTNGIDKLLESLTTLELKDLKFKGKPTKLIDVKLPKFEVDFKVDLKKSMQGLGVHDLFSNANFPNITNHGVMKVNVIVQNVAVEVSERGALFAFAARAPSPTSKFIVDHPFVFLIRRGNDVFFAGRVNFADN</sequence>
<dbReference type="GeneID" id="108611571"/>
<feature type="domain" description="Serpin" evidence="5">
    <location>
        <begin position="1"/>
        <end position="270"/>
    </location>
</feature>
<dbReference type="Gene3D" id="3.30.497.10">
    <property type="entry name" value="Antithrombin, subunit I, domain 2"/>
    <property type="match status" value="1"/>
</dbReference>
<reference evidence="7" key="3">
    <citation type="submission" date="2025-08" db="UniProtKB">
        <authorList>
            <consortium name="RefSeq"/>
        </authorList>
    </citation>
    <scope>IDENTIFICATION</scope>
    <source>
        <tissue evidence="7">Whole organism</tissue>
    </source>
</reference>
<evidence type="ECO:0000313" key="7">
    <source>
        <dbReference type="RefSeq" id="XP_017859778.1"/>
    </source>
</evidence>
<dbReference type="InterPro" id="IPR000215">
    <property type="entry name" value="Serpin_fam"/>
</dbReference>
<organism evidence="6 7">
    <name type="scientific">Drosophila arizonae</name>
    <name type="common">Fruit fly</name>
    <dbReference type="NCBI Taxonomy" id="7263"/>
    <lineage>
        <taxon>Eukaryota</taxon>
        <taxon>Metazoa</taxon>
        <taxon>Ecdysozoa</taxon>
        <taxon>Arthropoda</taxon>
        <taxon>Hexapoda</taxon>
        <taxon>Insecta</taxon>
        <taxon>Pterygota</taxon>
        <taxon>Neoptera</taxon>
        <taxon>Endopterygota</taxon>
        <taxon>Diptera</taxon>
        <taxon>Brachycera</taxon>
        <taxon>Muscomorpha</taxon>
        <taxon>Ephydroidea</taxon>
        <taxon>Drosophilidae</taxon>
        <taxon>Drosophila</taxon>
    </lineage>
</organism>